<gene>
    <name evidence="3" type="ORF">L207DRAFT_80059</name>
</gene>
<dbReference type="Proteomes" id="UP000235786">
    <property type="component" value="Unassembled WGS sequence"/>
</dbReference>
<dbReference type="EMBL" id="KZ613949">
    <property type="protein sequence ID" value="PMD37658.1"/>
    <property type="molecule type" value="Genomic_DNA"/>
</dbReference>
<feature type="coiled-coil region" evidence="1">
    <location>
        <begin position="565"/>
        <end position="592"/>
    </location>
</feature>
<feature type="compositionally biased region" description="Polar residues" evidence="2">
    <location>
        <begin position="1002"/>
        <end position="1035"/>
    </location>
</feature>
<feature type="compositionally biased region" description="Acidic residues" evidence="2">
    <location>
        <begin position="687"/>
        <end position="704"/>
    </location>
</feature>
<feature type="region of interest" description="Disordered" evidence="2">
    <location>
        <begin position="334"/>
        <end position="389"/>
    </location>
</feature>
<feature type="compositionally biased region" description="Polar residues" evidence="2">
    <location>
        <begin position="346"/>
        <end position="365"/>
    </location>
</feature>
<feature type="region of interest" description="Disordered" evidence="2">
    <location>
        <begin position="677"/>
        <end position="742"/>
    </location>
</feature>
<evidence type="ECO:0000256" key="1">
    <source>
        <dbReference type="SAM" id="Coils"/>
    </source>
</evidence>
<dbReference type="AlphaFoldDB" id="A0A2J6RGN1"/>
<feature type="compositionally biased region" description="Polar residues" evidence="2">
    <location>
        <begin position="816"/>
        <end position="834"/>
    </location>
</feature>
<reference evidence="3 4" key="1">
    <citation type="submission" date="2016-04" db="EMBL/GenBank/DDBJ databases">
        <title>A degradative enzymes factory behind the ericoid mycorrhizal symbiosis.</title>
        <authorList>
            <consortium name="DOE Joint Genome Institute"/>
            <person name="Martino E."/>
            <person name="Morin E."/>
            <person name="Grelet G."/>
            <person name="Kuo A."/>
            <person name="Kohler A."/>
            <person name="Daghino S."/>
            <person name="Barry K."/>
            <person name="Choi C."/>
            <person name="Cichocki N."/>
            <person name="Clum A."/>
            <person name="Copeland A."/>
            <person name="Hainaut M."/>
            <person name="Haridas S."/>
            <person name="Labutti K."/>
            <person name="Lindquist E."/>
            <person name="Lipzen A."/>
            <person name="Khouja H.-R."/>
            <person name="Murat C."/>
            <person name="Ohm R."/>
            <person name="Olson A."/>
            <person name="Spatafora J."/>
            <person name="Veneault-Fourrey C."/>
            <person name="Henrissat B."/>
            <person name="Grigoriev I."/>
            <person name="Martin F."/>
            <person name="Perotto S."/>
        </authorList>
    </citation>
    <scope>NUCLEOTIDE SEQUENCE [LARGE SCALE GENOMIC DNA]</scope>
    <source>
        <strain evidence="3 4">F</strain>
    </source>
</reference>
<feature type="region of interest" description="Disordered" evidence="2">
    <location>
        <begin position="760"/>
        <end position="876"/>
    </location>
</feature>
<evidence type="ECO:0000313" key="3">
    <source>
        <dbReference type="EMBL" id="PMD37658.1"/>
    </source>
</evidence>
<evidence type="ECO:0000256" key="2">
    <source>
        <dbReference type="SAM" id="MobiDB-lite"/>
    </source>
</evidence>
<proteinExistence type="predicted"/>
<feature type="region of interest" description="Disordered" evidence="2">
    <location>
        <begin position="994"/>
        <end position="1079"/>
    </location>
</feature>
<keyword evidence="4" id="KW-1185">Reference proteome</keyword>
<organism evidence="3 4">
    <name type="scientific">Hyaloscypha variabilis (strain UAMH 11265 / GT02V1 / F)</name>
    <name type="common">Meliniomyces variabilis</name>
    <dbReference type="NCBI Taxonomy" id="1149755"/>
    <lineage>
        <taxon>Eukaryota</taxon>
        <taxon>Fungi</taxon>
        <taxon>Dikarya</taxon>
        <taxon>Ascomycota</taxon>
        <taxon>Pezizomycotina</taxon>
        <taxon>Leotiomycetes</taxon>
        <taxon>Helotiales</taxon>
        <taxon>Hyaloscyphaceae</taxon>
        <taxon>Hyaloscypha</taxon>
        <taxon>Hyaloscypha variabilis</taxon>
    </lineage>
</organism>
<feature type="region of interest" description="Disordered" evidence="2">
    <location>
        <begin position="911"/>
        <end position="930"/>
    </location>
</feature>
<name>A0A2J6RGN1_HYAVF</name>
<keyword evidence="1" id="KW-0175">Coiled coil</keyword>
<protein>
    <submittedName>
        <fullName evidence="3">Uncharacterized protein</fullName>
    </submittedName>
</protein>
<feature type="compositionally biased region" description="Basic residues" evidence="2">
    <location>
        <begin position="802"/>
        <end position="812"/>
    </location>
</feature>
<sequence length="1278" mass="143828">MLLQWAKWRQSTTMTSPESLFSLTWVTRFTSDYTRDISCLQRRVRSFPNNAVGPFRSSNDVAGSHIDWRFPSTGRYTTCFPLLISSQPHERRIPLIDLDRIIRIQCTWKATPNSSNPGKSRGSSISKSRPLDGFATWFDGKATDLKRTSGFHWESFRTQKRPSKITRPSRHPRRFLKAEENLVLRQQRFRKFLEAEEDLGNLDYTPMKILASRSMVSGEETVRYYGESHALVDHVLRSFSDLASPKFSFFPTINIPQTVWTTPYLQTRSGIFPAARFSFLPRKGFLLHDTGISVGIAVQTAIAQGEARPTFVGSVNTTSPYVQHKTTVTTVSPFTNMEDSAGTARESAQPQDSETGFQDSSNDPTQGAAMEGKGLTYSTPLPSSGRKKRMDKNMWKSIAKLGVFDPDPSEMDWKMLFGKNTQRVFHPEIEFFDQQWSDAAAGTGLTAIMAGLVTHAEAAVFVAVFTAEGGLLKMRKHVGAPFLGPDNRPLVIDGAPMCGGEREWQNKRSAYTIDDVNTSMNYGTWITELLYKEQRPKEIQQPPPETPEKENEEITVITASSKNYSRNLHKENTRLEKENLKIKARMANLMVEYKAVVHKKGKLERHNAILKTDTITLQNQRITTLETQTTRLVTDIKALGASVGEVNPGDGIAVLERMENSINRGLNEIRAEKNCLGKRPIPIDSDSQSDDSDDESDSDSDIDDTPSKKRRRSSPESAGRKAARSSQHLSPTHRRPVSHQGQKPVDVEHFLDSDMNIHDYFAPQKPLQPPPPLNAKQYIEANGNPLDKLTHPTESVNIPQLRRSRPRKKSTPKKGWSTSALRVFQPNSAASTTDNKSKAGQPENPTGKGTGNAELFSPELSPPPGKDNSAQPWSFPLQDFDKKKGFGIAIRRADDDTYVVVYTKKGQEVDAQPAKPEEIPPMGTHGWPPRKGGSFVIRQEAKRQTLTERAIRSESTDFNDFEGTRKSLRREKSLWYVVYERDNKIVHCTRALNRDFPDGKLPTTNRYDFPPASTNTLAGPLPSQDSAPGTVQSGHYDTALPENPSTSTAQTKDPKVKTIPPNSDSEDDRDLPGMNRFKVEKNPDTGVFEAMWWSEGQLFSRKATKEEIRCRDQWTLEEGDATDFPNGIDLVNHGFFNRPAQEPNQVEWSLAEFAAHFENVMFPDVEDTAKSIQFEDDEYYTVYEREGKIVHCGLAHDDDFPEDFSADQERYEFPPEEEIVSVPAKIVQDPETGRSKLVPVAEESGYTGGISERTRGFCRNTGRFRGTRDAPWTRTQRN</sequence>
<dbReference type="OrthoDB" id="3579069at2759"/>
<accession>A0A2J6RGN1</accession>
<evidence type="ECO:0000313" key="4">
    <source>
        <dbReference type="Proteomes" id="UP000235786"/>
    </source>
</evidence>